<dbReference type="PRINTS" id="PR00195">
    <property type="entry name" value="DYNAMIN"/>
</dbReference>
<evidence type="ECO:0000256" key="1">
    <source>
        <dbReference type="ARBA" id="ARBA00011980"/>
    </source>
</evidence>
<dbReference type="PROSITE" id="PS51388">
    <property type="entry name" value="GED"/>
    <property type="match status" value="1"/>
</dbReference>
<evidence type="ECO:0000256" key="6">
    <source>
        <dbReference type="RuleBase" id="RU003932"/>
    </source>
</evidence>
<feature type="compositionally biased region" description="Basic and acidic residues" evidence="7">
    <location>
        <begin position="906"/>
        <end position="918"/>
    </location>
</feature>
<evidence type="ECO:0000256" key="4">
    <source>
        <dbReference type="ARBA" id="ARBA00023134"/>
    </source>
</evidence>
<sequence>MSSQKLSRIARPSNLRTNLARRYMHHQPVSIAAGFHPVQTRHALRHGRKRGWPVGAYSLHDVNVPAVRNASFARILPKLAVKLIRIPAMFGAAMIGGLAYLEYQAMQAGNYAMDVLGRGKEWVGNAAGEIFGGAKGVAEQTRAGWERTREGIEWPTWMREIIEGKQAGEGGGSGGGGPGGEPPRQSRAGVAAAAASTGAAFGYTQSPEEDERSGVQSARDDQMMVLTKKMIEIRSILQLVGQSSALVLPSIVVIGSQSSGKSSVLEAIVGHEFLPKGSNMITRRPIELTLVNTPDAQAEYGEFPALGLGKITDFASIQKTLTDLNLAVPAQDCVSDDPIQLSIYSPNVPDLSLIDLPGYIQVSGLDQPLELKQKIADLCDKCIRPPNIILAISAADVDLANSAALRASRRVDPRGERTIGVVTKMDLVEPERGASILNDRKYPLRLGYVGVVSRVPPTSGGLFSRGSGNITTAITRNENAFFSAHPREFGPEIELAVGTTTLRKKLMHVLEQTMAASLQGTSDAIHQELEEATYEFKVQYNDRPLSAESYLAESLDAFKHSFKEFAESFGRPQVRELLKQELDQRVLDLLAQRYWNKPISDLTPAPIEPDPISDLPEADPESLYWHRKLDASSSSLTKLGIGRLATTVVANALQTEVDRLINASTFATHPYARQAIIDASSGILNERFYSTSDQVENCIKPYKYEIEVEDNEWAKGRQNIASMLKNELKACEAAEKTVESAVGGKRKLKDVMAFIDRVRKGEVVLEGDGVGGGGGFSASLLAKGREGVFLRDRASIIQMRLAALKSRQCSTKTNKYHCPEIFLDVVADKLISTAVLFLNVELLSEFYYNFPRELDAKLGRGLPPDEVERFAREDKRIARHLDVVRRKEMLELVLAKMESLRDLEGREKRRVEDRETKVKGAKKQRERGWGLF</sequence>
<dbReference type="InterPro" id="IPR019762">
    <property type="entry name" value="Dynamin_GTPase_CS"/>
</dbReference>
<dbReference type="PROSITE" id="PS51718">
    <property type="entry name" value="G_DYNAMIN_2"/>
    <property type="match status" value="1"/>
</dbReference>
<feature type="region of interest" description="Disordered" evidence="7">
    <location>
        <begin position="906"/>
        <end position="932"/>
    </location>
</feature>
<evidence type="ECO:0000313" key="11">
    <source>
        <dbReference type="Proteomes" id="UP001590950"/>
    </source>
</evidence>
<keyword evidence="11" id="KW-1185">Reference proteome</keyword>
<dbReference type="Pfam" id="PF00350">
    <property type="entry name" value="Dynamin_N"/>
    <property type="match status" value="1"/>
</dbReference>
<dbReference type="InterPro" id="IPR001401">
    <property type="entry name" value="Dynamin_GTPase"/>
</dbReference>
<accession>A0ABR4ARN6</accession>
<feature type="domain" description="Dynamin-type G" evidence="9">
    <location>
        <begin position="245"/>
        <end position="519"/>
    </location>
</feature>
<dbReference type="InterPro" id="IPR030381">
    <property type="entry name" value="G_DYNAMIN_dom"/>
</dbReference>
<dbReference type="SUPFAM" id="SSF52540">
    <property type="entry name" value="P-loop containing nucleoside triphosphate hydrolases"/>
    <property type="match status" value="1"/>
</dbReference>
<dbReference type="Gene3D" id="3.40.50.300">
    <property type="entry name" value="P-loop containing nucleotide triphosphate hydrolases"/>
    <property type="match status" value="1"/>
</dbReference>
<feature type="domain" description="GED" evidence="8">
    <location>
        <begin position="812"/>
        <end position="905"/>
    </location>
</feature>
<dbReference type="CDD" id="cd08771">
    <property type="entry name" value="DLP_1"/>
    <property type="match status" value="1"/>
</dbReference>
<evidence type="ECO:0000259" key="9">
    <source>
        <dbReference type="PROSITE" id="PS51718"/>
    </source>
</evidence>
<dbReference type="InterPro" id="IPR020850">
    <property type="entry name" value="GED_dom"/>
</dbReference>
<dbReference type="Proteomes" id="UP001590950">
    <property type="component" value="Unassembled WGS sequence"/>
</dbReference>
<comment type="caution">
    <text evidence="10">The sequence shown here is derived from an EMBL/GenBank/DDBJ whole genome shotgun (WGS) entry which is preliminary data.</text>
</comment>
<dbReference type="SMART" id="SM00053">
    <property type="entry name" value="DYNc"/>
    <property type="match status" value="1"/>
</dbReference>
<protein>
    <recommendedName>
        <fullName evidence="1">dynamin GTPase</fullName>
        <ecNumber evidence="1">3.6.5.5</ecNumber>
    </recommendedName>
</protein>
<evidence type="ECO:0000313" key="10">
    <source>
        <dbReference type="EMBL" id="KAL2048350.1"/>
    </source>
</evidence>
<evidence type="ECO:0000256" key="2">
    <source>
        <dbReference type="ARBA" id="ARBA00022741"/>
    </source>
</evidence>
<dbReference type="PROSITE" id="PS00410">
    <property type="entry name" value="G_DYNAMIN_1"/>
    <property type="match status" value="1"/>
</dbReference>
<name>A0ABR4ARN6_9LECA</name>
<evidence type="ECO:0000259" key="8">
    <source>
        <dbReference type="PROSITE" id="PS51388"/>
    </source>
</evidence>
<dbReference type="InterPro" id="IPR056495">
    <property type="entry name" value="LIS_MGM1"/>
</dbReference>
<organism evidence="10 11">
    <name type="scientific">Stereocaulon virgatum</name>
    <dbReference type="NCBI Taxonomy" id="373712"/>
    <lineage>
        <taxon>Eukaryota</taxon>
        <taxon>Fungi</taxon>
        <taxon>Dikarya</taxon>
        <taxon>Ascomycota</taxon>
        <taxon>Pezizomycotina</taxon>
        <taxon>Lecanoromycetes</taxon>
        <taxon>OSLEUM clade</taxon>
        <taxon>Lecanoromycetidae</taxon>
        <taxon>Lecanorales</taxon>
        <taxon>Lecanorineae</taxon>
        <taxon>Stereocaulaceae</taxon>
        <taxon>Stereocaulon</taxon>
    </lineage>
</organism>
<dbReference type="InterPro" id="IPR022812">
    <property type="entry name" value="Dynamin"/>
</dbReference>
<evidence type="ECO:0000256" key="3">
    <source>
        <dbReference type="ARBA" id="ARBA00022801"/>
    </source>
</evidence>
<dbReference type="InterPro" id="IPR000375">
    <property type="entry name" value="Dynamin_stalk"/>
</dbReference>
<evidence type="ECO:0000256" key="7">
    <source>
        <dbReference type="SAM" id="MobiDB-lite"/>
    </source>
</evidence>
<keyword evidence="4 6" id="KW-0342">GTP-binding</keyword>
<dbReference type="EC" id="3.6.5.5" evidence="1"/>
<feature type="compositionally biased region" description="Gly residues" evidence="7">
    <location>
        <begin position="167"/>
        <end position="179"/>
    </location>
</feature>
<dbReference type="EMBL" id="JBEFKJ010000001">
    <property type="protein sequence ID" value="KAL2048350.1"/>
    <property type="molecule type" value="Genomic_DNA"/>
</dbReference>
<dbReference type="InterPro" id="IPR027417">
    <property type="entry name" value="P-loop_NTPase"/>
</dbReference>
<dbReference type="PANTHER" id="PTHR11566:SF212">
    <property type="entry name" value="DYNAMIN"/>
    <property type="match status" value="1"/>
</dbReference>
<gene>
    <name evidence="10" type="ORF">N7G274_000261</name>
</gene>
<comment type="similarity">
    <text evidence="6">Belongs to the TRAFAC class dynamin-like GTPase superfamily. Dynamin/Fzo/YdjA family.</text>
</comment>
<dbReference type="InterPro" id="IPR045063">
    <property type="entry name" value="Dynamin_N"/>
</dbReference>
<proteinExistence type="inferred from homology"/>
<feature type="region of interest" description="Disordered" evidence="7">
    <location>
        <begin position="166"/>
        <end position="191"/>
    </location>
</feature>
<reference evidence="10 11" key="1">
    <citation type="submission" date="2024-09" db="EMBL/GenBank/DDBJ databases">
        <title>Rethinking Asexuality: The Enigmatic Case of Functional Sexual Genes in Lepraria (Stereocaulaceae).</title>
        <authorList>
            <person name="Doellman M."/>
            <person name="Sun Y."/>
            <person name="Barcenas-Pena A."/>
            <person name="Lumbsch H.T."/>
            <person name="Grewe F."/>
        </authorList>
    </citation>
    <scope>NUCLEOTIDE SEQUENCE [LARGE SCALE GENOMIC DNA]</scope>
    <source>
        <strain evidence="10 11">Mercado 3170</strain>
    </source>
</reference>
<keyword evidence="3" id="KW-0378">Hydrolase</keyword>
<dbReference type="PANTHER" id="PTHR11566">
    <property type="entry name" value="DYNAMIN"/>
    <property type="match status" value="1"/>
</dbReference>
<comment type="catalytic activity">
    <reaction evidence="5">
        <text>GTP + H2O = GDP + phosphate + H(+)</text>
        <dbReference type="Rhea" id="RHEA:19669"/>
        <dbReference type="ChEBI" id="CHEBI:15377"/>
        <dbReference type="ChEBI" id="CHEBI:15378"/>
        <dbReference type="ChEBI" id="CHEBI:37565"/>
        <dbReference type="ChEBI" id="CHEBI:43474"/>
        <dbReference type="ChEBI" id="CHEBI:58189"/>
        <dbReference type="EC" id="3.6.5.5"/>
    </reaction>
</comment>
<dbReference type="Pfam" id="PF24550">
    <property type="entry name" value="LIS_MGM1"/>
    <property type="match status" value="1"/>
</dbReference>
<dbReference type="Pfam" id="PF01031">
    <property type="entry name" value="Dynamin_M"/>
    <property type="match status" value="1"/>
</dbReference>
<evidence type="ECO:0000256" key="5">
    <source>
        <dbReference type="ARBA" id="ARBA00048040"/>
    </source>
</evidence>
<keyword evidence="2 6" id="KW-0547">Nucleotide-binding</keyword>